<evidence type="ECO:0000256" key="3">
    <source>
        <dbReference type="ARBA" id="ARBA00023157"/>
    </source>
</evidence>
<feature type="disulfide bond" evidence="4">
    <location>
        <begin position="10"/>
        <end position="53"/>
    </location>
</feature>
<dbReference type="Proteomes" id="UP000663882">
    <property type="component" value="Unassembled WGS sequence"/>
</dbReference>
<dbReference type="Gene3D" id="2.60.120.200">
    <property type="match status" value="1"/>
</dbReference>
<evidence type="ECO:0000313" key="7">
    <source>
        <dbReference type="Proteomes" id="UP000663882"/>
    </source>
</evidence>
<keyword evidence="2" id="KW-0677">Repeat</keyword>
<dbReference type="PROSITE" id="PS50923">
    <property type="entry name" value="SUSHI"/>
    <property type="match status" value="3"/>
</dbReference>
<proteinExistence type="predicted"/>
<evidence type="ECO:0000259" key="5">
    <source>
        <dbReference type="PROSITE" id="PS50923"/>
    </source>
</evidence>
<evidence type="ECO:0000313" key="6">
    <source>
        <dbReference type="EMBL" id="CAF1466160.1"/>
    </source>
</evidence>
<dbReference type="AlphaFoldDB" id="A0A815QP51"/>
<evidence type="ECO:0000256" key="4">
    <source>
        <dbReference type="PROSITE-ProRule" id="PRU00302"/>
    </source>
</evidence>
<keyword evidence="4" id="KW-0768">Sushi</keyword>
<dbReference type="CDD" id="cd00033">
    <property type="entry name" value="CCP"/>
    <property type="match status" value="3"/>
</dbReference>
<feature type="disulfide bond" evidence="4">
    <location>
        <begin position="366"/>
        <end position="393"/>
    </location>
</feature>
<accession>A0A815QP51</accession>
<dbReference type="OrthoDB" id="6126934at2759"/>
<evidence type="ECO:0000256" key="1">
    <source>
        <dbReference type="ARBA" id="ARBA00022729"/>
    </source>
</evidence>
<feature type="domain" description="Sushi" evidence="5">
    <location>
        <begin position="69"/>
        <end position="133"/>
    </location>
</feature>
<dbReference type="PANTHER" id="PTHR45656:SF4">
    <property type="entry name" value="PROTEIN CBR-CLEC-78"/>
    <property type="match status" value="1"/>
</dbReference>
<evidence type="ECO:0000256" key="2">
    <source>
        <dbReference type="ARBA" id="ARBA00022737"/>
    </source>
</evidence>
<organism evidence="6 7">
    <name type="scientific">Rotaria sordida</name>
    <dbReference type="NCBI Taxonomy" id="392033"/>
    <lineage>
        <taxon>Eukaryota</taxon>
        <taxon>Metazoa</taxon>
        <taxon>Spiralia</taxon>
        <taxon>Gnathifera</taxon>
        <taxon>Rotifera</taxon>
        <taxon>Eurotatoria</taxon>
        <taxon>Bdelloidea</taxon>
        <taxon>Philodinida</taxon>
        <taxon>Philodinidae</taxon>
        <taxon>Rotaria</taxon>
    </lineage>
</organism>
<sequence>MFRSHKTKLCPILTLPQHGFFFSGYCEREIGSLCGLGCLIGYRLVDGDSFRECQQNGTWTGQQLKCQEIRCPHLKINTQMIQECLPKQNSSDFKIGTKCQAKCREIGYQLIGPHTRQCLILGVWSGYEQFCIVNNETTVRPITSTNSTQLLTTITTTTTTIQKYHDYSNFALNINKNDAGIVIPFVQPSQFTIIFWFYLENGNNVSLISLREKNNKTFFEIAVRQNKLIFYHLSRNQIQPTLIKISNSKWNHFAWIYSNKIQQSYIYIDDISSLILFNQTFHGRITRLEIWNEMISEQKVLISYRDCRKQNGDIFSWSKISDQIWIDTNKLKSSLFCSGCSEPASIHGGLYHVSDYEVGSFVEYKCNYAYEMIGTSRSYCMVPSEWYPLPPICKYNPCTSDCELCNKTTGVCLRQKIKINFQSCDPPCDDDEECIDGECAWSNIGDKWTTTTTTNEPNLTSSCPISCRPGQVCIDGRCGCSKGLCENGRSCYE</sequence>
<dbReference type="Gene3D" id="2.10.70.10">
    <property type="entry name" value="Complement Module, domain 1"/>
    <property type="match status" value="3"/>
</dbReference>
<dbReference type="SUPFAM" id="SSF57535">
    <property type="entry name" value="Complement control module/SCR domain"/>
    <property type="match status" value="3"/>
</dbReference>
<protein>
    <recommendedName>
        <fullName evidence="5">Sushi domain-containing protein</fullName>
    </recommendedName>
</protein>
<keyword evidence="3 4" id="KW-1015">Disulfide bond</keyword>
<dbReference type="Pfam" id="PF00084">
    <property type="entry name" value="Sushi"/>
    <property type="match status" value="3"/>
</dbReference>
<dbReference type="PANTHER" id="PTHR45656">
    <property type="entry name" value="PROTEIN CBR-CLEC-78"/>
    <property type="match status" value="1"/>
</dbReference>
<name>A0A815QP51_9BILA</name>
<dbReference type="InterPro" id="IPR000436">
    <property type="entry name" value="Sushi_SCR_CCP_dom"/>
</dbReference>
<dbReference type="EMBL" id="CAJNOO010007334">
    <property type="protein sequence ID" value="CAF1466160.1"/>
    <property type="molecule type" value="Genomic_DNA"/>
</dbReference>
<dbReference type="InterPro" id="IPR013320">
    <property type="entry name" value="ConA-like_dom_sf"/>
</dbReference>
<dbReference type="InterPro" id="IPR051277">
    <property type="entry name" value="SEZ6_CSMD_C4BPB_Regulators"/>
</dbReference>
<feature type="non-terminal residue" evidence="6">
    <location>
        <position position="1"/>
    </location>
</feature>
<keyword evidence="1" id="KW-0732">Signal</keyword>
<comment type="caution">
    <text evidence="4">Lacks conserved residue(s) required for the propagation of feature annotation.</text>
</comment>
<comment type="caution">
    <text evidence="6">The sequence shown here is derived from an EMBL/GenBank/DDBJ whole genome shotgun (WGS) entry which is preliminary data.</text>
</comment>
<gene>
    <name evidence="6" type="ORF">RFH988_LOCUS37359</name>
</gene>
<reference evidence="6" key="1">
    <citation type="submission" date="2021-02" db="EMBL/GenBank/DDBJ databases">
        <authorList>
            <person name="Nowell W R."/>
        </authorList>
    </citation>
    <scope>NUCLEOTIDE SEQUENCE</scope>
</reference>
<dbReference type="SUPFAM" id="SSF49899">
    <property type="entry name" value="Concanavalin A-like lectins/glucanases"/>
    <property type="match status" value="1"/>
</dbReference>
<feature type="domain" description="Sushi" evidence="5">
    <location>
        <begin position="8"/>
        <end position="68"/>
    </location>
</feature>
<feature type="domain" description="Sushi" evidence="5">
    <location>
        <begin position="338"/>
        <end position="395"/>
    </location>
</feature>
<dbReference type="SMART" id="SM00032">
    <property type="entry name" value="CCP"/>
    <property type="match status" value="3"/>
</dbReference>
<dbReference type="InterPro" id="IPR035976">
    <property type="entry name" value="Sushi/SCR/CCP_sf"/>
</dbReference>